<evidence type="ECO:0000256" key="1">
    <source>
        <dbReference type="SAM" id="MobiDB-lite"/>
    </source>
</evidence>
<name>A0ABQ7GX67_DUNSA</name>
<feature type="compositionally biased region" description="Basic and acidic residues" evidence="1">
    <location>
        <begin position="504"/>
        <end position="514"/>
    </location>
</feature>
<dbReference type="Proteomes" id="UP000815325">
    <property type="component" value="Unassembled WGS sequence"/>
</dbReference>
<feature type="compositionally biased region" description="Low complexity" evidence="1">
    <location>
        <begin position="1130"/>
        <end position="1145"/>
    </location>
</feature>
<protein>
    <recommendedName>
        <fullName evidence="4">UBA domain-containing protein</fullName>
    </recommendedName>
</protein>
<feature type="compositionally biased region" description="Low complexity" evidence="1">
    <location>
        <begin position="1490"/>
        <end position="1507"/>
    </location>
</feature>
<feature type="region of interest" description="Disordered" evidence="1">
    <location>
        <begin position="297"/>
        <end position="617"/>
    </location>
</feature>
<feature type="region of interest" description="Disordered" evidence="1">
    <location>
        <begin position="953"/>
        <end position="1272"/>
    </location>
</feature>
<feature type="compositionally biased region" description="Low complexity" evidence="1">
    <location>
        <begin position="189"/>
        <end position="201"/>
    </location>
</feature>
<feature type="compositionally biased region" description="Basic and acidic residues" evidence="1">
    <location>
        <begin position="71"/>
        <end position="83"/>
    </location>
</feature>
<dbReference type="InterPro" id="IPR036872">
    <property type="entry name" value="CH_dom_sf"/>
</dbReference>
<feature type="compositionally biased region" description="Low complexity" evidence="1">
    <location>
        <begin position="44"/>
        <end position="53"/>
    </location>
</feature>
<evidence type="ECO:0008006" key="4">
    <source>
        <dbReference type="Google" id="ProtNLM"/>
    </source>
</evidence>
<feature type="compositionally biased region" description="Low complexity" evidence="1">
    <location>
        <begin position="1065"/>
        <end position="1078"/>
    </location>
</feature>
<feature type="compositionally biased region" description="Low complexity" evidence="1">
    <location>
        <begin position="572"/>
        <end position="617"/>
    </location>
</feature>
<comment type="caution">
    <text evidence="2">The sequence shown here is derived from an EMBL/GenBank/DDBJ whole genome shotgun (WGS) entry which is preliminary data.</text>
</comment>
<dbReference type="Gene3D" id="1.10.418.10">
    <property type="entry name" value="Calponin-like domain"/>
    <property type="match status" value="1"/>
</dbReference>
<feature type="compositionally biased region" description="Basic residues" evidence="1">
    <location>
        <begin position="996"/>
        <end position="1010"/>
    </location>
</feature>
<keyword evidence="3" id="KW-1185">Reference proteome</keyword>
<reference evidence="2" key="1">
    <citation type="submission" date="2017-08" db="EMBL/GenBank/DDBJ databases">
        <authorList>
            <person name="Polle J.E."/>
            <person name="Barry K."/>
            <person name="Cushman J."/>
            <person name="Schmutz J."/>
            <person name="Tran D."/>
            <person name="Hathwaick L.T."/>
            <person name="Yim W.C."/>
            <person name="Jenkins J."/>
            <person name="Mckie-Krisberg Z.M."/>
            <person name="Prochnik S."/>
            <person name="Lindquist E."/>
            <person name="Dockter R.B."/>
            <person name="Adam C."/>
            <person name="Molina H."/>
            <person name="Bunkerborg J."/>
            <person name="Jin E."/>
            <person name="Buchheim M."/>
            <person name="Magnuson J."/>
        </authorList>
    </citation>
    <scope>NUCLEOTIDE SEQUENCE</scope>
    <source>
        <strain evidence="2">CCAP 19/18</strain>
    </source>
</reference>
<feature type="compositionally biased region" description="Low complexity" evidence="1">
    <location>
        <begin position="870"/>
        <end position="896"/>
    </location>
</feature>
<feature type="compositionally biased region" description="Low complexity" evidence="1">
    <location>
        <begin position="132"/>
        <end position="147"/>
    </location>
</feature>
<feature type="compositionally biased region" description="Low complexity" evidence="1">
    <location>
        <begin position="401"/>
        <end position="443"/>
    </location>
</feature>
<feature type="compositionally biased region" description="Low complexity" evidence="1">
    <location>
        <begin position="1189"/>
        <end position="1204"/>
    </location>
</feature>
<feature type="compositionally biased region" description="Basic and acidic residues" evidence="1">
    <location>
        <begin position="1096"/>
        <end position="1111"/>
    </location>
</feature>
<feature type="region of interest" description="Disordered" evidence="1">
    <location>
        <begin position="1444"/>
        <end position="1557"/>
    </location>
</feature>
<feature type="compositionally biased region" description="Low complexity" evidence="1">
    <location>
        <begin position="1"/>
        <end position="27"/>
    </location>
</feature>
<evidence type="ECO:0000313" key="3">
    <source>
        <dbReference type="Proteomes" id="UP000815325"/>
    </source>
</evidence>
<gene>
    <name evidence="2" type="ORF">DUNSADRAFT_1336</name>
</gene>
<feature type="compositionally biased region" description="Low complexity" evidence="1">
    <location>
        <begin position="471"/>
        <end position="484"/>
    </location>
</feature>
<feature type="compositionally biased region" description="Polar residues" evidence="1">
    <location>
        <begin position="1514"/>
        <end position="1533"/>
    </location>
</feature>
<dbReference type="EMBL" id="MU069551">
    <property type="protein sequence ID" value="KAF5839200.1"/>
    <property type="molecule type" value="Genomic_DNA"/>
</dbReference>
<evidence type="ECO:0000313" key="2">
    <source>
        <dbReference type="EMBL" id="KAF5839200.1"/>
    </source>
</evidence>
<feature type="region of interest" description="Disordered" evidence="1">
    <location>
        <begin position="641"/>
        <end position="687"/>
    </location>
</feature>
<feature type="compositionally biased region" description="Low complexity" evidence="1">
    <location>
        <begin position="1445"/>
        <end position="1475"/>
    </location>
</feature>
<proteinExistence type="predicted"/>
<sequence length="1557" mass="158042">MSTRSESSVSSDGSSRHAPAAPAAAAAERAKGPRSSVGSSSRLATAAPAAAVARTEGRRSSGGMAHTQGRRSSESTAHTEGRRSSGGTARTKGRQSSGGSSGVALGKAEGAGAHAGGGDDGGGGGGGGGTSKGAPLGNSASNAHGATANGGSGGSDDGTNGVPTNNVASQGRGEEVGGESGKGDKRGRPGPQGARGRAPKGMMASPPTVSTELALKAKAAAYLMRFQAEQALQGHTITGKGPSALAVVQHGKDGKKDGSLKPGELGAEYAWAMSNEVSEAKRSPRVSSAEDLGAEYSWATGAGQGGASTPAGQQARAGAKKGFKETGPTRHAHAPRSDRTSSGAAASKPTPASARVPATRGGASLPPSKRKAEDDAPTASPLPSTAGAHGDARTRGPITPGAAATAAAAALHARAGEHGAAGAAAAAALRGAPQGGAAAATANGGIGGDGPMQKLLAEFGKQPPPSPPPQQQQQQQQRPASPKQNISAPKPGQQHMLPGTLHQHGKEEAADAYRKVMRTLQFAADDAHPSTAASAPLDLDRPPSPRTSAAAAAAAALGMRSTPNITMHDGIAASPAPYSSSRSSPPRTPTTAAAAAAAAALAPASRAGSGSPGRPANNASASIAAILQTAPFALNPPELGIPSIPPPCHQPHGHAHTPLSPNHEAPNPYTGPFHHSSSMLPSSPPSNHAAYAADAMLNKPDWARPVHTTSQGMPDPHVPRVPGVGYPGPVHVVVPTDPMPSPPLSPLTSPRGLPPSTYGASLGVPPPPITYGAGIGVPSSPPSAYGASMGVAPPTPSTFGASMGVPSPPPNTYSAGMGAPPPPSTYSASMGVAHPPPSTYSAGMGAAPFYPQVYPGSLQQDAGVAPSNMQGPQVGPLPVQQQQQQQQQGLRQQQLQRQPEADVAQVLQQLQTLGYTVPEHAAQVLQILLKDANRNDLSSGGALKDPQGVAQQLWAAGDGPSPTSAGPGLQPPISQARPQGSAQALQEQQPQQQQHLHQHQHQHQHQHPHSHLQGIQEDSAEEDGRDPIPQGPEGVAKEDLPGRGTQELRGTKSRRSSNAGSEMHAGSVSSSAQQSFSGWVRAPAAQQGRTSRSSQHRPDDPQRAAKAEAAQRRAPSAPRKGPASGSTQGAARPLQRPSQPQSPSRPARDSGPGAAGDYYHDTRGGKITMSGPSAMEAWRSASAPDKPPTTHTTPATGVPGAAGASALRGLHSWGKTGGGAGRAGPPKPGSRPSSPRTARSSPQRQLSKGRPVSPRVHGQARPLQVVGGGGSILDGVENGQQVVLLRPPKWQERDTRQWLSSLSLDLLPEEETAPMLENPLRNGVLLCDVAAAVTGAPIPDATCEPPDQQAARSNILLALDHLGLLDLFDDSQLEKMTKASPEDAKALIKSKHVNSYARGYAQKLKEQQLKVGMSLMVEVEKVLQGNQDATWGLLNHLRCICTGEAPSSRAPSRSSSRGTSPARPSSSKGRPSSPGQRASGPHVSNPKHNALTSAALPSSPPRAAVALRGPASFASPQRSSRNASPSIRTSAGGTPQRIARRNSRPSSPALACMHALH</sequence>
<organism evidence="2 3">
    <name type="scientific">Dunaliella salina</name>
    <name type="common">Green alga</name>
    <name type="synonym">Protococcus salinus</name>
    <dbReference type="NCBI Taxonomy" id="3046"/>
    <lineage>
        <taxon>Eukaryota</taxon>
        <taxon>Viridiplantae</taxon>
        <taxon>Chlorophyta</taxon>
        <taxon>core chlorophytes</taxon>
        <taxon>Chlorophyceae</taxon>
        <taxon>CS clade</taxon>
        <taxon>Chlamydomonadales</taxon>
        <taxon>Dunaliellaceae</taxon>
        <taxon>Dunaliella</taxon>
    </lineage>
</organism>
<feature type="region of interest" description="Disordered" evidence="1">
    <location>
        <begin position="1"/>
        <end position="209"/>
    </location>
</feature>
<feature type="compositionally biased region" description="Gly residues" evidence="1">
    <location>
        <begin position="113"/>
        <end position="131"/>
    </location>
</feature>
<feature type="compositionally biased region" description="Low complexity" evidence="1">
    <location>
        <begin position="1230"/>
        <end position="1244"/>
    </location>
</feature>
<accession>A0ABQ7GX67</accession>
<feature type="region of interest" description="Disordered" evidence="1">
    <location>
        <begin position="860"/>
        <end position="896"/>
    </location>
</feature>
<feature type="compositionally biased region" description="Low complexity" evidence="1">
    <location>
        <begin position="979"/>
        <end position="995"/>
    </location>
</feature>